<proteinExistence type="predicted"/>
<evidence type="ECO:0000313" key="2">
    <source>
        <dbReference type="EMBL" id="KAG5175719.1"/>
    </source>
</evidence>
<reference evidence="2" key="1">
    <citation type="submission" date="2021-02" db="EMBL/GenBank/DDBJ databases">
        <title>First Annotated Genome of the Yellow-green Alga Tribonema minus.</title>
        <authorList>
            <person name="Mahan K.M."/>
        </authorList>
    </citation>
    <scope>NUCLEOTIDE SEQUENCE</scope>
    <source>
        <strain evidence="2">UTEX B ZZ1240</strain>
    </source>
</reference>
<evidence type="ECO:0000256" key="1">
    <source>
        <dbReference type="SAM" id="MobiDB-lite"/>
    </source>
</evidence>
<name>A0A836C7N7_9STRA</name>
<comment type="caution">
    <text evidence="2">The sequence shown here is derived from an EMBL/GenBank/DDBJ whole genome shotgun (WGS) entry which is preliminary data.</text>
</comment>
<keyword evidence="3" id="KW-1185">Reference proteome</keyword>
<protein>
    <submittedName>
        <fullName evidence="2">Uncharacterized protein</fullName>
    </submittedName>
</protein>
<organism evidence="2 3">
    <name type="scientific">Tribonema minus</name>
    <dbReference type="NCBI Taxonomy" id="303371"/>
    <lineage>
        <taxon>Eukaryota</taxon>
        <taxon>Sar</taxon>
        <taxon>Stramenopiles</taxon>
        <taxon>Ochrophyta</taxon>
        <taxon>PX clade</taxon>
        <taxon>Xanthophyceae</taxon>
        <taxon>Tribonematales</taxon>
        <taxon>Tribonemataceae</taxon>
        <taxon>Tribonema</taxon>
    </lineage>
</organism>
<sequence length="202" mass="22682">MARMLRDAGTHVGRRSRRKSRREWCGGPAYSAAAACHANATRVPARAEHHGAHVITVVLQSSRGLNTGLCRLKLGVDSNVYNAKLKYVHTSVQMQSVMWPMSACRNMMEIFDHVIERLTRSMGQLRERLATAATNARRRLLQLLADIQQQIKHKWARRATGTAVCRQSVSPLQKLPRVSAACNPQRQVDNDTPPITLCHVMR</sequence>
<dbReference type="EMBL" id="JAFCMP010000547">
    <property type="protein sequence ID" value="KAG5175719.1"/>
    <property type="molecule type" value="Genomic_DNA"/>
</dbReference>
<gene>
    <name evidence="2" type="ORF">JKP88DRAFT_242557</name>
</gene>
<dbReference type="AlphaFoldDB" id="A0A836C7N7"/>
<evidence type="ECO:0000313" key="3">
    <source>
        <dbReference type="Proteomes" id="UP000664859"/>
    </source>
</evidence>
<feature type="region of interest" description="Disordered" evidence="1">
    <location>
        <begin position="1"/>
        <end position="20"/>
    </location>
</feature>
<accession>A0A836C7N7</accession>
<dbReference type="Proteomes" id="UP000664859">
    <property type="component" value="Unassembled WGS sequence"/>
</dbReference>